<evidence type="ECO:0000256" key="3">
    <source>
        <dbReference type="ARBA" id="ARBA00022692"/>
    </source>
</evidence>
<dbReference type="Proteomes" id="UP000835052">
    <property type="component" value="Unassembled WGS sequence"/>
</dbReference>
<dbReference type="AlphaFoldDB" id="A0A8S1HPJ2"/>
<keyword evidence="9" id="KW-1185">Reference proteome</keyword>
<evidence type="ECO:0000313" key="8">
    <source>
        <dbReference type="EMBL" id="CAD6196155.1"/>
    </source>
</evidence>
<organism evidence="8 9">
    <name type="scientific">Caenorhabditis auriculariae</name>
    <dbReference type="NCBI Taxonomy" id="2777116"/>
    <lineage>
        <taxon>Eukaryota</taxon>
        <taxon>Metazoa</taxon>
        <taxon>Ecdysozoa</taxon>
        <taxon>Nematoda</taxon>
        <taxon>Chromadorea</taxon>
        <taxon>Rhabditida</taxon>
        <taxon>Rhabditina</taxon>
        <taxon>Rhabditomorpha</taxon>
        <taxon>Rhabditoidea</taxon>
        <taxon>Rhabditidae</taxon>
        <taxon>Peloderinae</taxon>
        <taxon>Caenorhabditis</taxon>
    </lineage>
</organism>
<comment type="caution">
    <text evidence="8">The sequence shown here is derived from an EMBL/GenBank/DDBJ whole genome shotgun (WGS) entry which is preliminary data.</text>
</comment>
<dbReference type="InterPro" id="IPR013174">
    <property type="entry name" value="DPM3"/>
</dbReference>
<evidence type="ECO:0000256" key="2">
    <source>
        <dbReference type="ARBA" id="ARBA00010430"/>
    </source>
</evidence>
<keyword evidence="6 7" id="KW-0472">Membrane</keyword>
<name>A0A8S1HPJ2_9PELO</name>
<dbReference type="PANTHER" id="PTHR16433">
    <property type="entry name" value="DOLICHOL-PHOSPHATE MANNOSYLTRANSFERASE SUBUNIT 3"/>
    <property type="match status" value="1"/>
</dbReference>
<dbReference type="EMBL" id="CAJGYM010000067">
    <property type="protein sequence ID" value="CAD6196155.1"/>
    <property type="molecule type" value="Genomic_DNA"/>
</dbReference>
<evidence type="ECO:0000256" key="4">
    <source>
        <dbReference type="ARBA" id="ARBA00022824"/>
    </source>
</evidence>
<dbReference type="GO" id="GO:0006506">
    <property type="term" value="P:GPI anchor biosynthetic process"/>
    <property type="evidence" value="ECO:0007669"/>
    <property type="project" value="TreeGrafter"/>
</dbReference>
<feature type="transmembrane region" description="Helical" evidence="7">
    <location>
        <begin position="12"/>
        <end position="33"/>
    </location>
</feature>
<evidence type="ECO:0000313" key="9">
    <source>
        <dbReference type="Proteomes" id="UP000835052"/>
    </source>
</evidence>
<proteinExistence type="inferred from homology"/>
<sequence>MVSQLVTYLGHAFPLLSFWLMAVYDVFSVLSYIPKFLLHFVLYAPIYAIIGLGIYALFSVVYGVSKFNDCPEARKELVEEIKEARTDLKKRKVID</sequence>
<gene>
    <name evidence="8" type="ORF">CAUJ_LOCUS12070</name>
</gene>
<keyword evidence="5 7" id="KW-1133">Transmembrane helix</keyword>
<evidence type="ECO:0000256" key="5">
    <source>
        <dbReference type="ARBA" id="ARBA00022989"/>
    </source>
</evidence>
<protein>
    <recommendedName>
        <fullName evidence="7">Dolichol-phosphate mannosyltransferase subunit 3</fullName>
    </recommendedName>
</protein>
<dbReference type="PANTHER" id="PTHR16433:SF0">
    <property type="entry name" value="DOLICHOL-PHOSPHATE MANNOSYLTRANSFERASE SUBUNIT 3"/>
    <property type="match status" value="1"/>
</dbReference>
<feature type="transmembrane region" description="Helical" evidence="7">
    <location>
        <begin position="40"/>
        <end position="64"/>
    </location>
</feature>
<dbReference type="GO" id="GO:0033185">
    <property type="term" value="C:dolichol-phosphate-mannose synthase complex"/>
    <property type="evidence" value="ECO:0007669"/>
    <property type="project" value="TreeGrafter"/>
</dbReference>
<evidence type="ECO:0000256" key="1">
    <source>
        <dbReference type="ARBA" id="ARBA00004477"/>
    </source>
</evidence>
<comment type="subunit">
    <text evidence="7">Component of the dolichol-phosphate mannose (DPM) synthase complex.</text>
</comment>
<dbReference type="GO" id="GO:0005789">
    <property type="term" value="C:endoplasmic reticulum membrane"/>
    <property type="evidence" value="ECO:0007669"/>
    <property type="project" value="UniProtKB-SubCell"/>
</dbReference>
<comment type="function">
    <text evidence="7">Stabilizer subunit of the dolichol-phosphate mannose (DPM) synthase complex; tethers catalytic subunit to the ER.</text>
</comment>
<dbReference type="Pfam" id="PF08285">
    <property type="entry name" value="DPM3"/>
    <property type="match status" value="1"/>
</dbReference>
<evidence type="ECO:0000256" key="6">
    <source>
        <dbReference type="ARBA" id="ARBA00023136"/>
    </source>
</evidence>
<dbReference type="OrthoDB" id="2014333at2759"/>
<comment type="subcellular location">
    <subcellularLocation>
        <location evidence="1 7">Endoplasmic reticulum membrane</location>
        <topology evidence="1 7">Multi-pass membrane protein</topology>
    </subcellularLocation>
</comment>
<keyword evidence="4 7" id="KW-0256">Endoplasmic reticulum</keyword>
<keyword evidence="3 7" id="KW-0812">Transmembrane</keyword>
<comment type="pathway">
    <text evidence="7">Protein modification; protein glycosylation.</text>
</comment>
<comment type="similarity">
    <text evidence="2 7">Belongs to the DPM3 family.</text>
</comment>
<accession>A0A8S1HPJ2</accession>
<evidence type="ECO:0000256" key="7">
    <source>
        <dbReference type="RuleBase" id="RU365085"/>
    </source>
</evidence>
<reference evidence="8" key="1">
    <citation type="submission" date="2020-10" db="EMBL/GenBank/DDBJ databases">
        <authorList>
            <person name="Kikuchi T."/>
        </authorList>
    </citation>
    <scope>NUCLEOTIDE SEQUENCE</scope>
    <source>
        <strain evidence="8">NKZ352</strain>
    </source>
</reference>